<keyword evidence="1" id="KW-0175">Coiled coil</keyword>
<evidence type="ECO:0000256" key="2">
    <source>
        <dbReference type="SAM" id="MobiDB-lite"/>
    </source>
</evidence>
<dbReference type="OrthoDB" id="1916242at2759"/>
<comment type="caution">
    <text evidence="3">The sequence shown here is derived from an EMBL/GenBank/DDBJ whole genome shotgun (WGS) entry which is preliminary data.</text>
</comment>
<protein>
    <submittedName>
        <fullName evidence="3">Uncharacterized protein</fullName>
    </submittedName>
</protein>
<evidence type="ECO:0000313" key="4">
    <source>
        <dbReference type="Proteomes" id="UP000825935"/>
    </source>
</evidence>
<proteinExistence type="predicted"/>
<dbReference type="Proteomes" id="UP000825935">
    <property type="component" value="Chromosome 30"/>
</dbReference>
<accession>A0A8T2R333</accession>
<keyword evidence="4" id="KW-1185">Reference proteome</keyword>
<reference evidence="3" key="1">
    <citation type="submission" date="2021-08" db="EMBL/GenBank/DDBJ databases">
        <title>WGS assembly of Ceratopteris richardii.</title>
        <authorList>
            <person name="Marchant D.B."/>
            <person name="Chen G."/>
            <person name="Jenkins J."/>
            <person name="Shu S."/>
            <person name="Leebens-Mack J."/>
            <person name="Grimwood J."/>
            <person name="Schmutz J."/>
            <person name="Soltis P."/>
            <person name="Soltis D."/>
            <person name="Chen Z.-H."/>
        </authorList>
    </citation>
    <scope>NUCLEOTIDE SEQUENCE</scope>
    <source>
        <strain evidence="3">Whitten #5841</strain>
        <tissue evidence="3">Leaf</tissue>
    </source>
</reference>
<feature type="coiled-coil region" evidence="1">
    <location>
        <begin position="235"/>
        <end position="262"/>
    </location>
</feature>
<gene>
    <name evidence="3" type="ORF">KP509_30G063600</name>
</gene>
<dbReference type="EMBL" id="CM035435">
    <property type="protein sequence ID" value="KAH7290792.1"/>
    <property type="molecule type" value="Genomic_DNA"/>
</dbReference>
<dbReference type="AlphaFoldDB" id="A0A8T2R333"/>
<organism evidence="3 4">
    <name type="scientific">Ceratopteris richardii</name>
    <name type="common">Triangle waterfern</name>
    <dbReference type="NCBI Taxonomy" id="49495"/>
    <lineage>
        <taxon>Eukaryota</taxon>
        <taxon>Viridiplantae</taxon>
        <taxon>Streptophyta</taxon>
        <taxon>Embryophyta</taxon>
        <taxon>Tracheophyta</taxon>
        <taxon>Polypodiopsida</taxon>
        <taxon>Polypodiidae</taxon>
        <taxon>Polypodiales</taxon>
        <taxon>Pteridineae</taxon>
        <taxon>Pteridaceae</taxon>
        <taxon>Parkerioideae</taxon>
        <taxon>Ceratopteris</taxon>
    </lineage>
</organism>
<dbReference type="GO" id="GO:0008356">
    <property type="term" value="P:asymmetric cell division"/>
    <property type="evidence" value="ECO:0007669"/>
    <property type="project" value="InterPro"/>
</dbReference>
<dbReference type="PANTHER" id="PTHR33476:SF22">
    <property type="entry name" value="PROTEIN POLAR LOCALIZATION DURING ASYMMETRIC DIVISION AND REDISTRIBUTION"/>
    <property type="match status" value="1"/>
</dbReference>
<name>A0A8T2R333_CERRI</name>
<dbReference type="InterPro" id="IPR040348">
    <property type="entry name" value="POLAR-like"/>
</dbReference>
<dbReference type="PANTHER" id="PTHR33476">
    <property type="entry name" value="EMB|CAB62613.1"/>
    <property type="match status" value="1"/>
</dbReference>
<feature type="compositionally biased region" description="Basic and acidic residues" evidence="2">
    <location>
        <begin position="90"/>
        <end position="100"/>
    </location>
</feature>
<evidence type="ECO:0000256" key="1">
    <source>
        <dbReference type="SAM" id="Coils"/>
    </source>
</evidence>
<feature type="region of interest" description="Disordered" evidence="2">
    <location>
        <begin position="87"/>
        <end position="120"/>
    </location>
</feature>
<sequence>MLDSVVGYRQMLSAKEDQQQFKGICHVVGTSAIFRGCARKSQSCDPSLTIGVGAGALYMLLNCHEEMNSLGKTLSETENLVQVLKQQLRHHQEERSHGEQSAENSPPGRDLYKKISSTSQPNVPLINCNIKESSGGQSPAMDKDQIANLAAELEAELELMGLNMKPDESFSFKSFVHDACEVHSSRMSNPYYSDASSHGMPGTCERGRRSSHSESMMDHAVIAIELDCRLREVLEAQQQERISELEQLLQATKSKLRAKEHEISYWKEQVNSLANFLRHSSTGCETQTMRLNRSNGVSGSLGKHHETAVPEVTKRTIDPSNSSQGSAICKQAGEVRITRTSHLMAETDNQEDGTQLFNSAITPPSSLSNTRSPANTMEKSRVAAIKTGKFVAIKESGGRREIRCESFEKRTPCKISEVCNSVTPDIINKNSQSTLGHLDASKDAERPRSIETESVMSRNLRSTIGHPGASKDVNYPCLLETKPAFPEFHHRKCKSNMNAVYMDENNINESRNLLKLSQVHKEKSRFDADEASLSPNVLRNREGKQHVDVKPLRGPTMPKETSYDDGTKISSEDATKELEMELKASKRDVHLLTERPNIVSGRRMDVESHVWEKIKHFEALGRRINGR</sequence>
<evidence type="ECO:0000313" key="3">
    <source>
        <dbReference type="EMBL" id="KAH7290792.1"/>
    </source>
</evidence>